<dbReference type="AlphaFoldDB" id="A0A183SYG1"/>
<organism evidence="4">
    <name type="scientific">Schistocephalus solidus</name>
    <name type="common">Tapeworm</name>
    <dbReference type="NCBI Taxonomy" id="70667"/>
    <lineage>
        <taxon>Eukaryota</taxon>
        <taxon>Metazoa</taxon>
        <taxon>Spiralia</taxon>
        <taxon>Lophotrochozoa</taxon>
        <taxon>Platyhelminthes</taxon>
        <taxon>Cestoda</taxon>
        <taxon>Eucestoda</taxon>
        <taxon>Diphyllobothriidea</taxon>
        <taxon>Diphyllobothriidae</taxon>
        <taxon>Schistocephalus</taxon>
    </lineage>
</organism>
<accession>A0A183SYG1</accession>
<keyword evidence="3" id="KW-1185">Reference proteome</keyword>
<evidence type="ECO:0000313" key="2">
    <source>
        <dbReference type="EMBL" id="VDL95644.1"/>
    </source>
</evidence>
<dbReference type="WBParaSite" id="SSLN_0000960901-mRNA-1">
    <property type="protein sequence ID" value="SSLN_0000960901-mRNA-1"/>
    <property type="gene ID" value="SSLN_0000960901"/>
</dbReference>
<evidence type="ECO:0000313" key="4">
    <source>
        <dbReference type="WBParaSite" id="SSLN_0000960901-mRNA-1"/>
    </source>
</evidence>
<dbReference type="EMBL" id="UYSU01035137">
    <property type="protein sequence ID" value="VDL95644.1"/>
    <property type="molecule type" value="Genomic_DNA"/>
</dbReference>
<name>A0A183SYG1_SCHSO</name>
<dbReference type="Proteomes" id="UP000275846">
    <property type="component" value="Unassembled WGS sequence"/>
</dbReference>
<evidence type="ECO:0000256" key="1">
    <source>
        <dbReference type="SAM" id="MobiDB-lite"/>
    </source>
</evidence>
<protein>
    <submittedName>
        <fullName evidence="4">C2H2-type domain-containing protein</fullName>
    </submittedName>
</protein>
<proteinExistence type="predicted"/>
<evidence type="ECO:0000313" key="3">
    <source>
        <dbReference type="Proteomes" id="UP000275846"/>
    </source>
</evidence>
<feature type="region of interest" description="Disordered" evidence="1">
    <location>
        <begin position="150"/>
        <end position="177"/>
    </location>
</feature>
<sequence length="177" mass="19646">MHKQRGTLLSVSEAVSTSITTNTILRMTITTTTTTLNTRGNALNALPFTTHHQPHRNRFCTSNANSIPTFLHCDCTFLSRIGLVDHLRIHDPDIDTPVPRVSTHTNHIRINNTHYSWIFGQHTDPLGHMRLHEKPSYNTAVKTASAYLAASPPPASTHTLPDQKPTNAISPTPWCGK</sequence>
<reference evidence="4" key="1">
    <citation type="submission" date="2016-06" db="UniProtKB">
        <authorList>
            <consortium name="WormBaseParasite"/>
        </authorList>
    </citation>
    <scope>IDENTIFICATION</scope>
</reference>
<feature type="compositionally biased region" description="Polar residues" evidence="1">
    <location>
        <begin position="157"/>
        <end position="170"/>
    </location>
</feature>
<reference evidence="2 3" key="2">
    <citation type="submission" date="2018-11" db="EMBL/GenBank/DDBJ databases">
        <authorList>
            <consortium name="Pathogen Informatics"/>
        </authorList>
    </citation>
    <scope>NUCLEOTIDE SEQUENCE [LARGE SCALE GENOMIC DNA]</scope>
    <source>
        <strain evidence="2 3">NST_G2</strain>
    </source>
</reference>
<gene>
    <name evidence="2" type="ORF">SSLN_LOCUS9259</name>
</gene>